<dbReference type="PANTHER" id="PTHR24171">
    <property type="entry name" value="ANKYRIN REPEAT DOMAIN-CONTAINING PROTEIN 39-RELATED"/>
    <property type="match status" value="1"/>
</dbReference>
<dbReference type="OrthoDB" id="273147at2759"/>
<feature type="repeat" description="ANK" evidence="3">
    <location>
        <begin position="247"/>
        <end position="279"/>
    </location>
</feature>
<keyword evidence="5" id="KW-1185">Reference proteome</keyword>
<organism evidence="4 5">
    <name type="scientific">Trichogramma brassicae</name>
    <dbReference type="NCBI Taxonomy" id="86971"/>
    <lineage>
        <taxon>Eukaryota</taxon>
        <taxon>Metazoa</taxon>
        <taxon>Ecdysozoa</taxon>
        <taxon>Arthropoda</taxon>
        <taxon>Hexapoda</taxon>
        <taxon>Insecta</taxon>
        <taxon>Pterygota</taxon>
        <taxon>Neoptera</taxon>
        <taxon>Endopterygota</taxon>
        <taxon>Hymenoptera</taxon>
        <taxon>Apocrita</taxon>
        <taxon>Proctotrupomorpha</taxon>
        <taxon>Chalcidoidea</taxon>
        <taxon>Trichogrammatidae</taxon>
        <taxon>Trichogramma</taxon>
    </lineage>
</organism>
<dbReference type="SUPFAM" id="SSF48403">
    <property type="entry name" value="Ankyrin repeat"/>
    <property type="match status" value="1"/>
</dbReference>
<feature type="repeat" description="ANK" evidence="3">
    <location>
        <begin position="172"/>
        <end position="204"/>
    </location>
</feature>
<dbReference type="EMBL" id="CADCXV010000809">
    <property type="protein sequence ID" value="CAB0036163.1"/>
    <property type="molecule type" value="Genomic_DNA"/>
</dbReference>
<dbReference type="GO" id="GO:0004842">
    <property type="term" value="F:ubiquitin-protein transferase activity"/>
    <property type="evidence" value="ECO:0007669"/>
    <property type="project" value="TreeGrafter"/>
</dbReference>
<proteinExistence type="predicted"/>
<keyword evidence="1" id="KW-0677">Repeat</keyword>
<feature type="repeat" description="ANK" evidence="3">
    <location>
        <begin position="138"/>
        <end position="170"/>
    </location>
</feature>
<evidence type="ECO:0000256" key="3">
    <source>
        <dbReference type="PROSITE-ProRule" id="PRU00023"/>
    </source>
</evidence>
<evidence type="ECO:0000256" key="2">
    <source>
        <dbReference type="ARBA" id="ARBA00023043"/>
    </source>
</evidence>
<gene>
    <name evidence="4" type="ORF">TBRA_LOCUS8043</name>
</gene>
<dbReference type="InterPro" id="IPR002110">
    <property type="entry name" value="Ankyrin_rpt"/>
</dbReference>
<feature type="repeat" description="ANK" evidence="3">
    <location>
        <begin position="321"/>
        <end position="349"/>
    </location>
</feature>
<keyword evidence="2 3" id="KW-0040">ANK repeat</keyword>
<evidence type="ECO:0000313" key="5">
    <source>
        <dbReference type="Proteomes" id="UP000479190"/>
    </source>
</evidence>
<accession>A0A6H5IFJ2</accession>
<dbReference type="Proteomes" id="UP000479190">
    <property type="component" value="Unassembled WGS sequence"/>
</dbReference>
<dbReference type="Pfam" id="PF13857">
    <property type="entry name" value="Ank_5"/>
    <property type="match status" value="1"/>
</dbReference>
<evidence type="ECO:0000256" key="1">
    <source>
        <dbReference type="ARBA" id="ARBA00022737"/>
    </source>
</evidence>
<name>A0A6H5IFJ2_9HYME</name>
<dbReference type="PROSITE" id="PS50088">
    <property type="entry name" value="ANK_REPEAT"/>
    <property type="match status" value="4"/>
</dbReference>
<dbReference type="GO" id="GO:0070531">
    <property type="term" value="C:BRCA1-A complex"/>
    <property type="evidence" value="ECO:0007669"/>
    <property type="project" value="TreeGrafter"/>
</dbReference>
<dbReference type="GO" id="GO:0031436">
    <property type="term" value="C:BRCA1-BARD1 complex"/>
    <property type="evidence" value="ECO:0007669"/>
    <property type="project" value="TreeGrafter"/>
</dbReference>
<dbReference type="PANTHER" id="PTHR24171:SF8">
    <property type="entry name" value="BRCA1-ASSOCIATED RING DOMAIN PROTEIN 1"/>
    <property type="match status" value="1"/>
</dbReference>
<protein>
    <submittedName>
        <fullName evidence="4">Uncharacterized protein</fullName>
    </submittedName>
</protein>
<dbReference type="PROSITE" id="PS50297">
    <property type="entry name" value="ANK_REP_REGION"/>
    <property type="match status" value="4"/>
</dbReference>
<evidence type="ECO:0000313" key="4">
    <source>
        <dbReference type="EMBL" id="CAB0036163.1"/>
    </source>
</evidence>
<dbReference type="Pfam" id="PF13637">
    <property type="entry name" value="Ank_4"/>
    <property type="match status" value="1"/>
</dbReference>
<dbReference type="Gene3D" id="1.25.40.20">
    <property type="entry name" value="Ankyrin repeat-containing domain"/>
    <property type="match status" value="1"/>
</dbReference>
<reference evidence="4 5" key="1">
    <citation type="submission" date="2020-02" db="EMBL/GenBank/DDBJ databases">
        <authorList>
            <person name="Ferguson B K."/>
        </authorList>
    </citation>
    <scope>NUCLEOTIDE SEQUENCE [LARGE SCALE GENOMIC DNA]</scope>
</reference>
<dbReference type="SMART" id="SM00248">
    <property type="entry name" value="ANK"/>
    <property type="match status" value="6"/>
</dbReference>
<dbReference type="GO" id="GO:0085020">
    <property type="term" value="P:protein K6-linked ubiquitination"/>
    <property type="evidence" value="ECO:0007669"/>
    <property type="project" value="TreeGrafter"/>
</dbReference>
<dbReference type="InterPro" id="IPR036770">
    <property type="entry name" value="Ankyrin_rpt-contain_sf"/>
</dbReference>
<dbReference type="AlphaFoldDB" id="A0A6H5IFJ2"/>
<sequence>MAQDNQNFLNYLKLKSSHEEVVYRKIDEKSHEFLRKIYSSMVDYEGQLPNLRDIFRPEAIDWLLTRSVSCDEQIKPEPLIEFLIGTGYEDEPKFDKHGKLSVRRTTPLHQAAGRSHPRVINGLFKIFNRFDANYANESGLTHFHVACMSGCVEVVEKFLDLGQDPNSRESEKDDTPFHSALNHKHRSVAELLLKRGADTSLADGHGYTPLRSIVDMRRDDAFDLARLLFEIGDEKRRPLRVDVRDQFGNTPLLSAIENGYENLTELLLRRGADPNLPDKDESTPLHEICNRREDDDGLAETFFRTCDCMKRKVRIDAKDDSNRTPLQLAVANLLPRVVDAILNRGADISKFVFPTESHFGERIHLRELGQTMLELRLRHVRRSGRCRTPRERRLPIDPRRRPDDDEIFQEAPIVRRGTGCRQFASRGALVRRGGVRARSEKNHGETETVALQIGSIASRRGRETTHAFRVLRVREFEKIT</sequence>